<dbReference type="EMBL" id="JAFNEN010005146">
    <property type="protein sequence ID" value="KAG8170602.1"/>
    <property type="molecule type" value="Genomic_DNA"/>
</dbReference>
<name>A0AAV6TG10_9ARAC</name>
<accession>A0AAV6TG10</accession>
<dbReference type="GO" id="GO:0005929">
    <property type="term" value="C:cilium"/>
    <property type="evidence" value="ECO:0007669"/>
    <property type="project" value="TreeGrafter"/>
</dbReference>
<feature type="non-terminal residue" evidence="1">
    <location>
        <position position="1"/>
    </location>
</feature>
<dbReference type="GO" id="GO:0030991">
    <property type="term" value="C:intraciliary transport particle A"/>
    <property type="evidence" value="ECO:0007669"/>
    <property type="project" value="TreeGrafter"/>
</dbReference>
<reference evidence="1 2" key="1">
    <citation type="journal article" date="2022" name="Nat. Ecol. Evol.">
        <title>A masculinizing supergene underlies an exaggerated male reproductive morph in a spider.</title>
        <authorList>
            <person name="Hendrickx F."/>
            <person name="De Corte Z."/>
            <person name="Sonet G."/>
            <person name="Van Belleghem S.M."/>
            <person name="Kostlbacher S."/>
            <person name="Vangestel C."/>
        </authorList>
    </citation>
    <scope>NUCLEOTIDE SEQUENCE [LARGE SCALE GENOMIC DNA]</scope>
    <source>
        <strain evidence="1">W744_W776</strain>
    </source>
</reference>
<keyword evidence="2" id="KW-1185">Reference proteome</keyword>
<proteinExistence type="predicted"/>
<dbReference type="Proteomes" id="UP000827092">
    <property type="component" value="Unassembled WGS sequence"/>
</dbReference>
<comment type="caution">
    <text evidence="1">The sequence shown here is derived from an EMBL/GenBank/DDBJ whole genome shotgun (WGS) entry which is preliminary data.</text>
</comment>
<gene>
    <name evidence="1" type="ORF">JTE90_026427</name>
</gene>
<dbReference type="PANTHER" id="PTHR14920:SF0">
    <property type="entry name" value="WD REPEAT DOMAIN 19"/>
    <property type="match status" value="1"/>
</dbReference>
<sequence length="90" mass="10160">DLQTFTIFTYHWAQTKKLPEKAVIMASAEQNSGTYKKAKLLLLGMHAKLKEKGMKIPIGMSQSLMLLHSYSLAKLHMQRGDHMKSAQNAD</sequence>
<dbReference type="GO" id="GO:0035721">
    <property type="term" value="P:intraciliary retrograde transport"/>
    <property type="evidence" value="ECO:0007669"/>
    <property type="project" value="InterPro"/>
</dbReference>
<protein>
    <submittedName>
        <fullName evidence="1">Uncharacterized protein</fullName>
    </submittedName>
</protein>
<dbReference type="InterPro" id="IPR040379">
    <property type="entry name" value="WDR19/dyf-2"/>
</dbReference>
<evidence type="ECO:0000313" key="2">
    <source>
        <dbReference type="Proteomes" id="UP000827092"/>
    </source>
</evidence>
<dbReference type="PANTHER" id="PTHR14920">
    <property type="entry name" value="OSMOTIC AVOIDANCE ABNORMAL PROTEIN 1/WD REPEAT MEMBRANE PROTEIN"/>
    <property type="match status" value="1"/>
</dbReference>
<dbReference type="GO" id="GO:0060271">
    <property type="term" value="P:cilium assembly"/>
    <property type="evidence" value="ECO:0007669"/>
    <property type="project" value="TreeGrafter"/>
</dbReference>
<dbReference type="AlphaFoldDB" id="A0AAV6TG10"/>
<organism evidence="1 2">
    <name type="scientific">Oedothorax gibbosus</name>
    <dbReference type="NCBI Taxonomy" id="931172"/>
    <lineage>
        <taxon>Eukaryota</taxon>
        <taxon>Metazoa</taxon>
        <taxon>Ecdysozoa</taxon>
        <taxon>Arthropoda</taxon>
        <taxon>Chelicerata</taxon>
        <taxon>Arachnida</taxon>
        <taxon>Araneae</taxon>
        <taxon>Araneomorphae</taxon>
        <taxon>Entelegynae</taxon>
        <taxon>Araneoidea</taxon>
        <taxon>Linyphiidae</taxon>
        <taxon>Erigoninae</taxon>
        <taxon>Oedothorax</taxon>
    </lineage>
</organism>
<evidence type="ECO:0000313" key="1">
    <source>
        <dbReference type="EMBL" id="KAG8170602.1"/>
    </source>
</evidence>